<dbReference type="GO" id="GO:0016460">
    <property type="term" value="C:myosin II complex"/>
    <property type="evidence" value="ECO:0007669"/>
    <property type="project" value="TreeGrafter"/>
</dbReference>
<dbReference type="SMART" id="SM00054">
    <property type="entry name" value="EFh"/>
    <property type="match status" value="2"/>
</dbReference>
<keyword evidence="8" id="KW-1185">Reference proteome</keyword>
<evidence type="ECO:0000256" key="1">
    <source>
        <dbReference type="ARBA" id="ARBA00020786"/>
    </source>
</evidence>
<keyword evidence="2" id="KW-0479">Metal-binding</keyword>
<dbReference type="Pfam" id="PF13405">
    <property type="entry name" value="EF-hand_6"/>
    <property type="match status" value="1"/>
</dbReference>
<feature type="domain" description="EF-hand" evidence="6">
    <location>
        <begin position="137"/>
        <end position="172"/>
    </location>
</feature>
<evidence type="ECO:0000256" key="5">
    <source>
        <dbReference type="SAM" id="MobiDB-lite"/>
    </source>
</evidence>
<evidence type="ECO:0000256" key="2">
    <source>
        <dbReference type="ARBA" id="ARBA00022723"/>
    </source>
</evidence>
<gene>
    <name evidence="7" type="ORF">Z517_07513</name>
</gene>
<dbReference type="GeneID" id="25307003"/>
<name>A0A0D2DJ45_9EURO</name>
<dbReference type="PANTHER" id="PTHR23048:SF48">
    <property type="entry name" value="CENTRIN 3"/>
    <property type="match status" value="1"/>
</dbReference>
<dbReference type="Gene3D" id="1.10.238.10">
    <property type="entry name" value="EF-hand"/>
    <property type="match status" value="2"/>
</dbReference>
<sequence length="296" mass="33400">MARSRQVDNNLPHHVPTKYYLLHSLLINFCLNDFTFHVASKAVQVTEGAAAPTTSRSMSNPSFPGRNLYASSSKLPDRTAQKAGTTVPSQQYPQSTFGRRPEQQHQFGQSIAPQHGALGGRQSMEKESNALSELSEEQRDEINEAFSLFDLDRDRHLDYHEVRVAMRSLGFSMPKPEVAQIMQSQGVPKPQFKRGPPVKGQQTYHSSQLLLPQNAFQRIAAQKIFERDPTEEVERALLLFDPDQRGYIEVDDIRRVARELGETGLEDEEIQAMVEEFDYDGTGSVAKEAFYAICLQ</sequence>
<dbReference type="Proteomes" id="UP000053029">
    <property type="component" value="Unassembled WGS sequence"/>
</dbReference>
<dbReference type="InterPro" id="IPR050230">
    <property type="entry name" value="CALM/Myosin/TropC-like"/>
</dbReference>
<dbReference type="PANTHER" id="PTHR23048">
    <property type="entry name" value="MYOSIN LIGHT CHAIN 1, 3"/>
    <property type="match status" value="1"/>
</dbReference>
<feature type="domain" description="EF-hand" evidence="6">
    <location>
        <begin position="228"/>
        <end position="263"/>
    </location>
</feature>
<feature type="compositionally biased region" description="Polar residues" evidence="5">
    <location>
        <begin position="82"/>
        <end position="97"/>
    </location>
</feature>
<dbReference type="PROSITE" id="PS00018">
    <property type="entry name" value="EF_HAND_1"/>
    <property type="match status" value="1"/>
</dbReference>
<proteinExistence type="predicted"/>
<dbReference type="InterPro" id="IPR011992">
    <property type="entry name" value="EF-hand-dom_pair"/>
</dbReference>
<keyword evidence="4" id="KW-0106">Calcium</keyword>
<evidence type="ECO:0000256" key="3">
    <source>
        <dbReference type="ARBA" id="ARBA00022737"/>
    </source>
</evidence>
<dbReference type="Pfam" id="PF13499">
    <property type="entry name" value="EF-hand_7"/>
    <property type="match status" value="1"/>
</dbReference>
<accession>A0A0D2DJ45</accession>
<dbReference type="InterPro" id="IPR018247">
    <property type="entry name" value="EF_Hand_1_Ca_BS"/>
</dbReference>
<dbReference type="GO" id="GO:0005509">
    <property type="term" value="F:calcium ion binding"/>
    <property type="evidence" value="ECO:0007669"/>
    <property type="project" value="InterPro"/>
</dbReference>
<dbReference type="CDD" id="cd00051">
    <property type="entry name" value="EFh"/>
    <property type="match status" value="2"/>
</dbReference>
<organism evidence="7 8">
    <name type="scientific">Fonsecaea pedrosoi CBS 271.37</name>
    <dbReference type="NCBI Taxonomy" id="1442368"/>
    <lineage>
        <taxon>Eukaryota</taxon>
        <taxon>Fungi</taxon>
        <taxon>Dikarya</taxon>
        <taxon>Ascomycota</taxon>
        <taxon>Pezizomycotina</taxon>
        <taxon>Eurotiomycetes</taxon>
        <taxon>Chaetothyriomycetidae</taxon>
        <taxon>Chaetothyriales</taxon>
        <taxon>Herpotrichiellaceae</taxon>
        <taxon>Fonsecaea</taxon>
    </lineage>
</organism>
<keyword evidence="3" id="KW-0677">Repeat</keyword>
<dbReference type="SUPFAM" id="SSF47473">
    <property type="entry name" value="EF-hand"/>
    <property type="match status" value="1"/>
</dbReference>
<dbReference type="OrthoDB" id="343296at2759"/>
<reference evidence="7 8" key="1">
    <citation type="submission" date="2015-01" db="EMBL/GenBank/DDBJ databases">
        <title>The Genome Sequence of Fonsecaea pedrosoi CBS 271.37.</title>
        <authorList>
            <consortium name="The Broad Institute Genomics Platform"/>
            <person name="Cuomo C."/>
            <person name="de Hoog S."/>
            <person name="Gorbushina A."/>
            <person name="Stielow B."/>
            <person name="Teixiera M."/>
            <person name="Abouelleil A."/>
            <person name="Chapman S.B."/>
            <person name="Priest M."/>
            <person name="Young S.K."/>
            <person name="Wortman J."/>
            <person name="Nusbaum C."/>
            <person name="Birren B."/>
        </authorList>
    </citation>
    <scope>NUCLEOTIDE SEQUENCE [LARGE SCALE GENOMIC DNA]</scope>
    <source>
        <strain evidence="7 8">CBS 271.37</strain>
    </source>
</reference>
<dbReference type="HOGENOM" id="CLU_061288_18_1_1"/>
<dbReference type="EMBL" id="KN846973">
    <property type="protein sequence ID" value="KIW77681.1"/>
    <property type="molecule type" value="Genomic_DNA"/>
</dbReference>
<dbReference type="STRING" id="1442368.A0A0D2DJ45"/>
<feature type="compositionally biased region" description="Polar residues" evidence="5">
    <location>
        <begin position="52"/>
        <end position="62"/>
    </location>
</feature>
<dbReference type="AlphaFoldDB" id="A0A0D2DJ45"/>
<evidence type="ECO:0000313" key="7">
    <source>
        <dbReference type="EMBL" id="KIW77681.1"/>
    </source>
</evidence>
<evidence type="ECO:0000259" key="6">
    <source>
        <dbReference type="PROSITE" id="PS50222"/>
    </source>
</evidence>
<dbReference type="InterPro" id="IPR002048">
    <property type="entry name" value="EF_hand_dom"/>
</dbReference>
<protein>
    <recommendedName>
        <fullName evidence="1">Calmodulin</fullName>
    </recommendedName>
</protein>
<dbReference type="FunFam" id="1.10.238.10:FF:000003">
    <property type="entry name" value="Calmodulin A"/>
    <property type="match status" value="1"/>
</dbReference>
<dbReference type="VEuPathDB" id="FungiDB:Z517_07513"/>
<dbReference type="PROSITE" id="PS50222">
    <property type="entry name" value="EF_HAND_2"/>
    <property type="match status" value="2"/>
</dbReference>
<feature type="region of interest" description="Disordered" evidence="5">
    <location>
        <begin position="48"/>
        <end position="137"/>
    </location>
</feature>
<evidence type="ECO:0000256" key="4">
    <source>
        <dbReference type="ARBA" id="ARBA00022837"/>
    </source>
</evidence>
<evidence type="ECO:0000313" key="8">
    <source>
        <dbReference type="Proteomes" id="UP000053029"/>
    </source>
</evidence>
<dbReference type="RefSeq" id="XP_013281489.1">
    <property type="nucleotide sequence ID" value="XM_013426035.1"/>
</dbReference>